<evidence type="ECO:0000256" key="2">
    <source>
        <dbReference type="ARBA" id="ARBA00005272"/>
    </source>
</evidence>
<sequence length="590" mass="63350">MSSQRLLIVGAGFAGLWSAMAARRLIDLHKDLSRERPIQVTVVAPEPELVLRPRLYEANVAEMRASLVELFEATDVTFVAARVGVIRPHDGQVDAVDSTGADITIPYDRLILAPGSRLARPNIPGLKEHAFTIDQIDEAVQLEDHLRRLASAPSGTSRNTIVVCGGGFTGIELAAELPSRLTEIFGKNEKFRVVIVDRADVIGPELGDNPRPMIVSALSDLGVEMKLGAAVASIDANGVTLSSGERIDTLTAVWTAGMEANPLVKQLSAQRDAMGRVQVDRDLRIPSLPNIFVTGDAASVVTKEGGHLALQSCQHALRLGRASGHNAAADLLGIEGRPYEQLNYGTCLDLGGWGSLITDGWDRSVHQSGAAAKPIKQLINQKLIYPPPPDASTAFAAADPADDPPPVKAFLEETHASARAGFRVAWTPLFNARISINRVKILLPTDQVRFRFKLWIGRGNERFNVVNLVIALGGLRRAVPRRHGVWRQPELHCQHVESPGLRGTAAEGANNISWSRPCLGFIADVLCAMAPPSPTAGPDVGHFPRAGLAGSGNTGRSALGREMPATRANPDRGEDKGSCFLDELPHAFCH</sequence>
<evidence type="ECO:0000259" key="7">
    <source>
        <dbReference type="Pfam" id="PF07992"/>
    </source>
</evidence>
<evidence type="ECO:0000256" key="1">
    <source>
        <dbReference type="ARBA" id="ARBA00001974"/>
    </source>
</evidence>
<feature type="domain" description="FAD/NAD(P)-binding" evidence="7">
    <location>
        <begin position="5"/>
        <end position="316"/>
    </location>
</feature>
<organism evidence="8 9">
    <name type="scientific">Purpureocillium lilacinum</name>
    <name type="common">Paecilomyces lilacinus</name>
    <dbReference type="NCBI Taxonomy" id="33203"/>
    <lineage>
        <taxon>Eukaryota</taxon>
        <taxon>Fungi</taxon>
        <taxon>Dikarya</taxon>
        <taxon>Ascomycota</taxon>
        <taxon>Pezizomycotina</taxon>
        <taxon>Sordariomycetes</taxon>
        <taxon>Hypocreomycetidae</taxon>
        <taxon>Hypocreales</taxon>
        <taxon>Ophiocordycipitaceae</taxon>
        <taxon>Purpureocillium</taxon>
    </lineage>
</organism>
<evidence type="ECO:0000313" key="9">
    <source>
        <dbReference type="Proteomes" id="UP000245956"/>
    </source>
</evidence>
<dbReference type="InterPro" id="IPR023753">
    <property type="entry name" value="FAD/NAD-binding_dom"/>
</dbReference>
<keyword evidence="4" id="KW-0274">FAD</keyword>
<feature type="region of interest" description="Disordered" evidence="6">
    <location>
        <begin position="546"/>
        <end position="576"/>
    </location>
</feature>
<dbReference type="EMBL" id="LCWV01000007">
    <property type="protein sequence ID" value="PWI71728.1"/>
    <property type="molecule type" value="Genomic_DNA"/>
</dbReference>
<dbReference type="Pfam" id="PF07992">
    <property type="entry name" value="Pyr_redox_2"/>
    <property type="match status" value="1"/>
</dbReference>
<accession>A0A2U3EB44</accession>
<dbReference type="InterPro" id="IPR051169">
    <property type="entry name" value="NADH-Q_oxidoreductase"/>
</dbReference>
<protein>
    <recommendedName>
        <fullName evidence="7">FAD/NAD(P)-binding domain-containing protein</fullName>
    </recommendedName>
</protein>
<dbReference type="PANTHER" id="PTHR42913">
    <property type="entry name" value="APOPTOSIS-INDUCING FACTOR 1"/>
    <property type="match status" value="1"/>
</dbReference>
<dbReference type="GO" id="GO:0019646">
    <property type="term" value="P:aerobic electron transport chain"/>
    <property type="evidence" value="ECO:0007669"/>
    <property type="project" value="TreeGrafter"/>
</dbReference>
<dbReference type="Gene3D" id="3.50.50.100">
    <property type="match status" value="1"/>
</dbReference>
<name>A0A2U3EB44_PURLI</name>
<evidence type="ECO:0000256" key="5">
    <source>
        <dbReference type="ARBA" id="ARBA00023002"/>
    </source>
</evidence>
<comment type="caution">
    <text evidence="8">The sequence shown here is derived from an EMBL/GenBank/DDBJ whole genome shotgun (WGS) entry which is preliminary data.</text>
</comment>
<evidence type="ECO:0000313" key="8">
    <source>
        <dbReference type="EMBL" id="PWI71728.1"/>
    </source>
</evidence>
<comment type="cofactor">
    <cofactor evidence="1">
        <name>FAD</name>
        <dbReference type="ChEBI" id="CHEBI:57692"/>
    </cofactor>
</comment>
<dbReference type="InterPro" id="IPR036188">
    <property type="entry name" value="FAD/NAD-bd_sf"/>
</dbReference>
<evidence type="ECO:0000256" key="6">
    <source>
        <dbReference type="SAM" id="MobiDB-lite"/>
    </source>
</evidence>
<dbReference type="PRINTS" id="PR00469">
    <property type="entry name" value="PNDRDTASEII"/>
</dbReference>
<proteinExistence type="inferred from homology"/>
<dbReference type="GO" id="GO:0003955">
    <property type="term" value="F:NAD(P)H dehydrogenase (quinone) activity"/>
    <property type="evidence" value="ECO:0007669"/>
    <property type="project" value="TreeGrafter"/>
</dbReference>
<evidence type="ECO:0000256" key="4">
    <source>
        <dbReference type="ARBA" id="ARBA00022827"/>
    </source>
</evidence>
<reference evidence="8 9" key="1">
    <citation type="journal article" date="2016" name="Front. Microbiol.">
        <title>Genome and transcriptome sequences reveal the specific parasitism of the nematophagous Purpureocillium lilacinum 36-1.</title>
        <authorList>
            <person name="Xie J."/>
            <person name="Li S."/>
            <person name="Mo C."/>
            <person name="Xiao X."/>
            <person name="Peng D."/>
            <person name="Wang G."/>
            <person name="Xiao Y."/>
        </authorList>
    </citation>
    <scope>NUCLEOTIDE SEQUENCE [LARGE SCALE GENOMIC DNA]</scope>
    <source>
        <strain evidence="8 9">36-1</strain>
    </source>
</reference>
<keyword evidence="3" id="KW-0285">Flavoprotein</keyword>
<evidence type="ECO:0000256" key="3">
    <source>
        <dbReference type="ARBA" id="ARBA00022630"/>
    </source>
</evidence>
<keyword evidence="5" id="KW-0560">Oxidoreductase</keyword>
<comment type="similarity">
    <text evidence="2">Belongs to the NADH dehydrogenase family.</text>
</comment>
<dbReference type="SUPFAM" id="SSF51905">
    <property type="entry name" value="FAD/NAD(P)-binding domain"/>
    <property type="match status" value="1"/>
</dbReference>
<dbReference type="Proteomes" id="UP000245956">
    <property type="component" value="Unassembled WGS sequence"/>
</dbReference>
<dbReference type="AlphaFoldDB" id="A0A2U3EB44"/>
<dbReference type="PRINTS" id="PR00368">
    <property type="entry name" value="FADPNR"/>
</dbReference>
<dbReference type="PANTHER" id="PTHR42913:SF3">
    <property type="entry name" value="64 KDA MITOCHONDRIAL NADH DEHYDROGENASE (EUROFUNG)"/>
    <property type="match status" value="1"/>
</dbReference>
<gene>
    <name evidence="8" type="ORF">PCL_11822</name>
</gene>